<gene>
    <name evidence="2" type="ORF">G6F50_017528</name>
</gene>
<proteinExistence type="predicted"/>
<name>A0A9P7C058_9FUNG</name>
<accession>A0A9P7C058</accession>
<sequence length="100" mass="10253">MVAVDPAVARPGVGVDAQIVAEATGVASQLLVQSRRDLTAVERAQPELAVVEGVALGQLGHVVDRAADRACAEQEGRGAADGLDAIVDPAVHRTPGNRPR</sequence>
<keyword evidence="3" id="KW-1185">Reference proteome</keyword>
<evidence type="ECO:0000313" key="2">
    <source>
        <dbReference type="EMBL" id="KAG1530121.1"/>
    </source>
</evidence>
<reference evidence="2 3" key="1">
    <citation type="journal article" date="2020" name="Microb. Genom.">
        <title>Genetic diversity of clinical and environmental Mucorales isolates obtained from an investigation of mucormycosis cases among solid organ transplant recipients.</title>
        <authorList>
            <person name="Nguyen M.H."/>
            <person name="Kaul D."/>
            <person name="Muto C."/>
            <person name="Cheng S.J."/>
            <person name="Richter R.A."/>
            <person name="Bruno V.M."/>
            <person name="Liu G."/>
            <person name="Beyhan S."/>
            <person name="Sundermann A.J."/>
            <person name="Mounaud S."/>
            <person name="Pasculle A.W."/>
            <person name="Nierman W.C."/>
            <person name="Driscoll E."/>
            <person name="Cumbie R."/>
            <person name="Clancy C.J."/>
            <person name="Dupont C.L."/>
        </authorList>
    </citation>
    <scope>NUCLEOTIDE SEQUENCE [LARGE SCALE GENOMIC DNA]</scope>
    <source>
        <strain evidence="2 3">GL24</strain>
    </source>
</reference>
<evidence type="ECO:0000313" key="3">
    <source>
        <dbReference type="Proteomes" id="UP000740926"/>
    </source>
</evidence>
<comment type="caution">
    <text evidence="2">The sequence shown here is derived from an EMBL/GenBank/DDBJ whole genome shotgun (WGS) entry which is preliminary data.</text>
</comment>
<protein>
    <submittedName>
        <fullName evidence="2">Uncharacterized protein</fullName>
    </submittedName>
</protein>
<dbReference type="EMBL" id="JAANIU010013152">
    <property type="protein sequence ID" value="KAG1530121.1"/>
    <property type="molecule type" value="Genomic_DNA"/>
</dbReference>
<evidence type="ECO:0000256" key="1">
    <source>
        <dbReference type="SAM" id="MobiDB-lite"/>
    </source>
</evidence>
<dbReference type="AlphaFoldDB" id="A0A9P7C058"/>
<organism evidence="2 3">
    <name type="scientific">Rhizopus delemar</name>
    <dbReference type="NCBI Taxonomy" id="936053"/>
    <lineage>
        <taxon>Eukaryota</taxon>
        <taxon>Fungi</taxon>
        <taxon>Fungi incertae sedis</taxon>
        <taxon>Mucoromycota</taxon>
        <taxon>Mucoromycotina</taxon>
        <taxon>Mucoromycetes</taxon>
        <taxon>Mucorales</taxon>
        <taxon>Mucorineae</taxon>
        <taxon>Rhizopodaceae</taxon>
        <taxon>Rhizopus</taxon>
    </lineage>
</organism>
<feature type="region of interest" description="Disordered" evidence="1">
    <location>
        <begin position="76"/>
        <end position="100"/>
    </location>
</feature>
<dbReference type="Proteomes" id="UP000740926">
    <property type="component" value="Unassembled WGS sequence"/>
</dbReference>